<dbReference type="AlphaFoldDB" id="E0XSH4"/>
<accession>E0XSH4</accession>
<dbReference type="EMBL" id="GU474862">
    <property type="protein sequence ID" value="ADI17365.1"/>
    <property type="molecule type" value="Genomic_DNA"/>
</dbReference>
<name>E0XSH4_9DELT</name>
<reference evidence="1" key="1">
    <citation type="journal article" date="2011" name="Environ. Microbiol.">
        <title>Time-series analyses of Monterey Bay coastal microbial picoplankton using a 'genome proxy' microarray.</title>
        <authorList>
            <person name="Rich V.I."/>
            <person name="Pham V.D."/>
            <person name="Eppley J."/>
            <person name="Shi Y."/>
            <person name="DeLong E.F."/>
        </authorList>
    </citation>
    <scope>NUCLEOTIDE SEQUENCE</scope>
</reference>
<evidence type="ECO:0000313" key="1">
    <source>
        <dbReference type="EMBL" id="ADI17365.1"/>
    </source>
</evidence>
<organism evidence="1">
    <name type="scientific">uncultured delta proteobacterium HF0070_30B07</name>
    <dbReference type="NCBI Taxonomy" id="710826"/>
    <lineage>
        <taxon>Bacteria</taxon>
        <taxon>Deltaproteobacteria</taxon>
        <taxon>environmental samples</taxon>
    </lineage>
</organism>
<sequence length="98" mass="11256">MRDSRLEQSQMYYKNVLAKKITEDVNFVPAYEEAMEKIEAKIPHVIQLISHDHRAFKIVQDCALDLASAILKNNTDEIRSLLGMVVVGLHLEEVFKSK</sequence>
<protein>
    <submittedName>
        <fullName evidence="1">Uncharacterized protein</fullName>
    </submittedName>
</protein>
<proteinExistence type="predicted"/>